<dbReference type="SUPFAM" id="SSF49464">
    <property type="entry name" value="Carboxypeptidase regulatory domain-like"/>
    <property type="match status" value="1"/>
</dbReference>
<evidence type="ECO:0008006" key="4">
    <source>
        <dbReference type="Google" id="ProtNLM"/>
    </source>
</evidence>
<evidence type="ECO:0000256" key="1">
    <source>
        <dbReference type="SAM" id="MobiDB-lite"/>
    </source>
</evidence>
<dbReference type="STRING" id="1797457.A2160_04935"/>
<protein>
    <recommendedName>
        <fullName evidence="4">Carboxypeptidase regulatory-like domain-containing protein</fullName>
    </recommendedName>
</protein>
<gene>
    <name evidence="2" type="ORF">A2160_04935</name>
</gene>
<dbReference type="EMBL" id="MEZK01000017">
    <property type="protein sequence ID" value="OGD62771.1"/>
    <property type="molecule type" value="Genomic_DNA"/>
</dbReference>
<proteinExistence type="predicted"/>
<name>A0A1F5E620_9BACT</name>
<reference evidence="2 3" key="1">
    <citation type="journal article" date="2016" name="Nat. Commun.">
        <title>Thousands of microbial genomes shed light on interconnected biogeochemical processes in an aquifer system.</title>
        <authorList>
            <person name="Anantharaman K."/>
            <person name="Brown C.T."/>
            <person name="Hug L.A."/>
            <person name="Sharon I."/>
            <person name="Castelle C.J."/>
            <person name="Probst A.J."/>
            <person name="Thomas B.C."/>
            <person name="Singh A."/>
            <person name="Wilkins M.J."/>
            <person name="Karaoz U."/>
            <person name="Brodie E.L."/>
            <person name="Williams K.H."/>
            <person name="Hubbard S.S."/>
            <person name="Banfield J.F."/>
        </authorList>
    </citation>
    <scope>NUCLEOTIDE SEQUENCE [LARGE SCALE GENOMIC DNA]</scope>
</reference>
<dbReference type="Proteomes" id="UP000177006">
    <property type="component" value="Unassembled WGS sequence"/>
</dbReference>
<evidence type="ECO:0000313" key="2">
    <source>
        <dbReference type="EMBL" id="OGD62771.1"/>
    </source>
</evidence>
<sequence>MGRINNLLGARPTFTAPLAQPSVSASPGIKLHRLQRPEQIKKEATIWQKQVKQATQKANLRPISQTPPPRPTVTPTTAPTQGPIVEVVPPPRPASLTVASLYPALPQSQKKMKVAPEFAQDLPLPTPPEAPNLITGMVVTMEDRLLPNSIVEICNSQNQTVRAFKTNKLGQFFIATPLSDGDYEIRMEHPEYGFDIIKFKAEGKIIPPIKIRAKAKITTNEVGNQGIGVSP</sequence>
<dbReference type="InterPro" id="IPR008969">
    <property type="entry name" value="CarboxyPept-like_regulatory"/>
</dbReference>
<organism evidence="2 3">
    <name type="scientific">Candidatus Beckwithbacteria bacterium RBG_13_42_9</name>
    <dbReference type="NCBI Taxonomy" id="1797457"/>
    <lineage>
        <taxon>Bacteria</taxon>
        <taxon>Candidatus Beckwithiibacteriota</taxon>
    </lineage>
</organism>
<accession>A0A1F5E620</accession>
<dbReference type="AlphaFoldDB" id="A0A1F5E620"/>
<comment type="caution">
    <text evidence="2">The sequence shown here is derived from an EMBL/GenBank/DDBJ whole genome shotgun (WGS) entry which is preliminary data.</text>
</comment>
<evidence type="ECO:0000313" key="3">
    <source>
        <dbReference type="Proteomes" id="UP000177006"/>
    </source>
</evidence>
<feature type="region of interest" description="Disordered" evidence="1">
    <location>
        <begin position="57"/>
        <end position="83"/>
    </location>
</feature>